<feature type="transmembrane region" description="Helical" evidence="6">
    <location>
        <begin position="151"/>
        <end position="174"/>
    </location>
</feature>
<keyword evidence="4 6" id="KW-1133">Transmembrane helix</keyword>
<feature type="transmembrane region" description="Helical" evidence="6">
    <location>
        <begin position="48"/>
        <end position="68"/>
    </location>
</feature>
<comment type="subcellular location">
    <subcellularLocation>
        <location evidence="1">Cell membrane</location>
        <topology evidence="1">Multi-pass membrane protein</topology>
    </subcellularLocation>
</comment>
<evidence type="ECO:0000313" key="9">
    <source>
        <dbReference type="Proteomes" id="UP001595803"/>
    </source>
</evidence>
<evidence type="ECO:0000256" key="3">
    <source>
        <dbReference type="ARBA" id="ARBA00022692"/>
    </source>
</evidence>
<dbReference type="Gene3D" id="1.20.1250.20">
    <property type="entry name" value="MFS general substrate transporter like domains"/>
    <property type="match status" value="1"/>
</dbReference>
<dbReference type="SUPFAM" id="SSF103473">
    <property type="entry name" value="MFS general substrate transporter"/>
    <property type="match status" value="1"/>
</dbReference>
<feature type="transmembrane region" description="Helical" evidence="6">
    <location>
        <begin position="344"/>
        <end position="367"/>
    </location>
</feature>
<accession>A0ABV7Z938</accession>
<keyword evidence="5 6" id="KW-0472">Membrane</keyword>
<dbReference type="PROSITE" id="PS50850">
    <property type="entry name" value="MFS"/>
    <property type="match status" value="1"/>
</dbReference>
<evidence type="ECO:0000256" key="2">
    <source>
        <dbReference type="ARBA" id="ARBA00022475"/>
    </source>
</evidence>
<feature type="transmembrane region" description="Helical" evidence="6">
    <location>
        <begin position="286"/>
        <end position="304"/>
    </location>
</feature>
<proteinExistence type="predicted"/>
<feature type="transmembrane region" description="Helical" evidence="6">
    <location>
        <begin position="373"/>
        <end position="394"/>
    </location>
</feature>
<dbReference type="EMBL" id="JBHRZG010000012">
    <property type="protein sequence ID" value="MFC3833539.1"/>
    <property type="molecule type" value="Genomic_DNA"/>
</dbReference>
<keyword evidence="3 6" id="KW-0812">Transmembrane</keyword>
<feature type="transmembrane region" description="Helical" evidence="6">
    <location>
        <begin position="75"/>
        <end position="98"/>
    </location>
</feature>
<dbReference type="Proteomes" id="UP001595803">
    <property type="component" value="Unassembled WGS sequence"/>
</dbReference>
<dbReference type="InterPro" id="IPR036259">
    <property type="entry name" value="MFS_trans_sf"/>
</dbReference>
<dbReference type="RefSeq" id="WP_322475001.1">
    <property type="nucleotide sequence ID" value="NZ_JBHRZG010000012.1"/>
</dbReference>
<evidence type="ECO:0000256" key="5">
    <source>
        <dbReference type="ARBA" id="ARBA00023136"/>
    </source>
</evidence>
<evidence type="ECO:0000259" key="7">
    <source>
        <dbReference type="PROSITE" id="PS50850"/>
    </source>
</evidence>
<evidence type="ECO:0000256" key="6">
    <source>
        <dbReference type="SAM" id="Phobius"/>
    </source>
</evidence>
<reference evidence="9" key="1">
    <citation type="journal article" date="2019" name="Int. J. Syst. Evol. Microbiol.">
        <title>The Global Catalogue of Microorganisms (GCM) 10K type strain sequencing project: providing services to taxonomists for standard genome sequencing and annotation.</title>
        <authorList>
            <consortium name="The Broad Institute Genomics Platform"/>
            <consortium name="The Broad Institute Genome Sequencing Center for Infectious Disease"/>
            <person name="Wu L."/>
            <person name="Ma J."/>
        </authorList>
    </citation>
    <scope>NUCLEOTIDE SEQUENCE [LARGE SCALE GENOMIC DNA]</scope>
    <source>
        <strain evidence="9">CCTCC AB 2017081</strain>
    </source>
</reference>
<sequence length="410" mass="42055">MPLPSSLWNRSFVLWLLGSAQSRLGSALSGIALSFLVLSQTGSARATALTLACALAPTLLMPLMGAWVDRMPLKVPLIGAALVQGLLQVMVGGVAVAWGEVPLWVVNGAALLSGLANAFAQPASSAAVPALVPPDQLARANGVVISVSQGAWLLGTLAGSGLVAAVSPAVAIALDRVSFLVMAGLLTQVTLPQTMGRGAAGPGLLADLWAGLRLMRRSRTLSFTPVIGLLLNATLAPLLVIVPKRMVSLGAGAQGYGAFLALEAAGMVVAGVLFTVLGRRLPTRRATAAGLLLTAVTYGAMWSWPVLPVVLAGSAVLGFGFGILNTPLNTLLQHLVPAAYLGRVFSVLGMGSSIGMPLSLLLVSPWLDRLPPAVWFGAAACLQGLGTVAWILVVQSERRLPDLRGAEGMA</sequence>
<gene>
    <name evidence="8" type="ORF">ACFOSB_11785</name>
</gene>
<dbReference type="InterPro" id="IPR020846">
    <property type="entry name" value="MFS_dom"/>
</dbReference>
<protein>
    <submittedName>
        <fullName evidence="8">MFS transporter</fullName>
    </submittedName>
</protein>
<keyword evidence="2" id="KW-1003">Cell membrane</keyword>
<evidence type="ECO:0000313" key="8">
    <source>
        <dbReference type="EMBL" id="MFC3833539.1"/>
    </source>
</evidence>
<feature type="transmembrane region" description="Helical" evidence="6">
    <location>
        <begin position="310"/>
        <end position="332"/>
    </location>
</feature>
<comment type="caution">
    <text evidence="8">The sequence shown here is derived from an EMBL/GenBank/DDBJ whole genome shotgun (WGS) entry which is preliminary data.</text>
</comment>
<organism evidence="8 9">
    <name type="scientific">Deinococcus rufus</name>
    <dbReference type="NCBI Taxonomy" id="2136097"/>
    <lineage>
        <taxon>Bacteria</taxon>
        <taxon>Thermotogati</taxon>
        <taxon>Deinococcota</taxon>
        <taxon>Deinococci</taxon>
        <taxon>Deinococcales</taxon>
        <taxon>Deinococcaceae</taxon>
        <taxon>Deinococcus</taxon>
    </lineage>
</organism>
<dbReference type="InterPro" id="IPR011701">
    <property type="entry name" value="MFS"/>
</dbReference>
<feature type="transmembrane region" description="Helical" evidence="6">
    <location>
        <begin position="221"/>
        <end position="242"/>
    </location>
</feature>
<feature type="domain" description="Major facilitator superfamily (MFS) profile" evidence="7">
    <location>
        <begin position="220"/>
        <end position="410"/>
    </location>
</feature>
<dbReference type="PANTHER" id="PTHR23513">
    <property type="entry name" value="INTEGRAL MEMBRANE EFFLUX PROTEIN-RELATED"/>
    <property type="match status" value="1"/>
</dbReference>
<evidence type="ECO:0000256" key="4">
    <source>
        <dbReference type="ARBA" id="ARBA00022989"/>
    </source>
</evidence>
<dbReference type="CDD" id="cd06173">
    <property type="entry name" value="MFS_MefA_like"/>
    <property type="match status" value="1"/>
</dbReference>
<name>A0ABV7Z938_9DEIO</name>
<keyword evidence="9" id="KW-1185">Reference proteome</keyword>
<dbReference type="Pfam" id="PF07690">
    <property type="entry name" value="MFS_1"/>
    <property type="match status" value="1"/>
</dbReference>
<evidence type="ECO:0000256" key="1">
    <source>
        <dbReference type="ARBA" id="ARBA00004651"/>
    </source>
</evidence>
<dbReference type="PANTHER" id="PTHR23513:SF6">
    <property type="entry name" value="MAJOR FACILITATOR SUPERFAMILY ASSOCIATED DOMAIN-CONTAINING PROTEIN"/>
    <property type="match status" value="1"/>
</dbReference>
<feature type="transmembrane region" description="Helical" evidence="6">
    <location>
        <begin position="254"/>
        <end position="274"/>
    </location>
</feature>